<dbReference type="EMBL" id="VENO01000001">
    <property type="protein sequence ID" value="TNV70405.1"/>
    <property type="molecule type" value="Genomic_DNA"/>
</dbReference>
<keyword evidence="1" id="KW-0732">Signal</keyword>
<evidence type="ECO:0000313" key="2">
    <source>
        <dbReference type="EMBL" id="TNV70405.1"/>
    </source>
</evidence>
<sequence length="119" mass="13399">MKMKAYLALPVALLLMACSNGAEEIPETEVTQSSVSESAEVISTEVIDDEAAFLEQIADFDAEHKPFIVAYYDSLDAIKEKVSDETNTFVDPELSERKLQIKLIFKGDDDYYRVVLEQK</sequence>
<protein>
    <recommendedName>
        <fullName evidence="4">Lipoprotein</fullName>
    </recommendedName>
</protein>
<dbReference type="AlphaFoldDB" id="A0A5C5EDW5"/>
<name>A0A5C5EDW5_9LACT</name>
<evidence type="ECO:0008006" key="4">
    <source>
        <dbReference type="Google" id="ProtNLM"/>
    </source>
</evidence>
<reference evidence="2 3" key="1">
    <citation type="submission" date="2019-06" db="EMBL/GenBank/DDBJ databases">
        <title>Description Trichococcus psychrophilus sp. nov., isolated from a cold spring, by genomic and phenotypic analyses.</title>
        <authorList>
            <person name="Zakharyuk A."/>
        </authorList>
    </citation>
    <scope>NUCLEOTIDE SEQUENCE [LARGE SCALE GENOMIC DNA]</scope>
    <source>
        <strain evidence="2 3">SKBG</strain>
    </source>
</reference>
<accession>A0A5C5EDW5</accession>
<feature type="chain" id="PRO_5039020717" description="Lipoprotein" evidence="1">
    <location>
        <begin position="23"/>
        <end position="119"/>
    </location>
</feature>
<evidence type="ECO:0000313" key="3">
    <source>
        <dbReference type="Proteomes" id="UP000313395"/>
    </source>
</evidence>
<keyword evidence="3" id="KW-1185">Reference proteome</keyword>
<dbReference type="PROSITE" id="PS51257">
    <property type="entry name" value="PROKAR_LIPOPROTEIN"/>
    <property type="match status" value="1"/>
</dbReference>
<feature type="signal peptide" evidence="1">
    <location>
        <begin position="1"/>
        <end position="22"/>
    </location>
</feature>
<comment type="caution">
    <text evidence="2">The sequence shown here is derived from an EMBL/GenBank/DDBJ whole genome shotgun (WGS) entry which is preliminary data.</text>
</comment>
<gene>
    <name evidence="2" type="ORF">FHK04_04050</name>
</gene>
<dbReference type="RefSeq" id="WP_140185530.1">
    <property type="nucleotide sequence ID" value="NZ_VENO01000001.1"/>
</dbReference>
<organism evidence="2 3">
    <name type="scientific">Trichococcus shcherbakoviae subsp. psychrophilus</name>
    <dbReference type="NCBI Taxonomy" id="2585775"/>
    <lineage>
        <taxon>Bacteria</taxon>
        <taxon>Bacillati</taxon>
        <taxon>Bacillota</taxon>
        <taxon>Bacilli</taxon>
        <taxon>Lactobacillales</taxon>
        <taxon>Carnobacteriaceae</taxon>
        <taxon>Trichococcus</taxon>
    </lineage>
</organism>
<evidence type="ECO:0000256" key="1">
    <source>
        <dbReference type="SAM" id="SignalP"/>
    </source>
</evidence>
<dbReference type="Proteomes" id="UP000313395">
    <property type="component" value="Unassembled WGS sequence"/>
</dbReference>
<proteinExistence type="predicted"/>